<dbReference type="InterPro" id="IPR015943">
    <property type="entry name" value="WD40/YVTN_repeat-like_dom_sf"/>
</dbReference>
<dbReference type="GO" id="GO:0030864">
    <property type="term" value="C:cortical actin cytoskeleton"/>
    <property type="evidence" value="ECO:0007669"/>
    <property type="project" value="TreeGrafter"/>
</dbReference>
<feature type="repeat" description="WD" evidence="4">
    <location>
        <begin position="526"/>
        <end position="560"/>
    </location>
</feature>
<evidence type="ECO:0000256" key="3">
    <source>
        <dbReference type="ARBA" id="ARBA00038366"/>
    </source>
</evidence>
<comment type="caution">
    <text evidence="6">The sequence shown here is derived from an EMBL/GenBank/DDBJ whole genome shotgun (WGS) entry which is preliminary data.</text>
</comment>
<name>A0A507E1A4_9FUNG</name>
<feature type="region of interest" description="Disordered" evidence="5">
    <location>
        <begin position="1"/>
        <end position="24"/>
    </location>
</feature>
<accession>A0A507E1A4</accession>
<feature type="repeat" description="WD" evidence="4">
    <location>
        <begin position="569"/>
        <end position="605"/>
    </location>
</feature>
<feature type="compositionally biased region" description="Polar residues" evidence="5">
    <location>
        <begin position="1"/>
        <end position="15"/>
    </location>
</feature>
<dbReference type="Pfam" id="PF00400">
    <property type="entry name" value="WD40"/>
    <property type="match status" value="8"/>
</dbReference>
<dbReference type="STRING" id="109895.A0A507E1A4"/>
<feature type="repeat" description="WD" evidence="4">
    <location>
        <begin position="185"/>
        <end position="226"/>
    </location>
</feature>
<feature type="repeat" description="WD" evidence="4">
    <location>
        <begin position="231"/>
        <end position="272"/>
    </location>
</feature>
<dbReference type="Gene3D" id="2.130.10.10">
    <property type="entry name" value="YVTN repeat-like/Quinoprotein amine dehydrogenase"/>
    <property type="match status" value="2"/>
</dbReference>
<sequence length="605" mass="64763">MSATRKATYAPQPSTERGRPVHISGDPKGVNFLYTNGRSVIIRNLVNPEIAKEYTQHTAQATVARYSPSGFYIASADVQGNIRIWDTVGGENIIKTETRVFAGKVNDLAWDFESKRIIAVGEGKDRFGHAFLFDTASSVGEIGGHSKVINSVDIRPGRPLRAITGSDDTSVNFYHGVPFKFNKSNNDHTRFVQCVRYSPNGEHYVSAGADGKLFLYDGKEGNKIAELSSAEGAHKGGIYSVSWSPDSKSLLSASADMTAKVWDVAAQKVVRTWEFSSSPSFDDQQVGSLWQGDNLITLSLSGDINYLNSSSGGLARVVKGHSKGLTALTVTPEKTIYSGSYDGRVCQWKDGSGLADVPTGTAHSNQVTGLAFTDGILYTAAMDDTLRVVGSEDGKPAFKSAILATGGIPKAIGAKNGVAIAVTVNNQIIIAKDGQQIGDKKLDWTPGSVAIAPNGVNVAVGGEDNKIRLYTLENGSLKNQATLESNRGAVTVLAYSPDGKMLAAGDAQSKIVVYDTATNEIKLHHWQFHSGRVNALSWSPDSRYAVSGSLDTNVEIWSVEKPMKHITIKNAHLEGVTGVGFIGDEKRVASAGADGFVKVWDIVHH</sequence>
<organism evidence="6 7">
    <name type="scientific">Powellomyces hirtus</name>
    <dbReference type="NCBI Taxonomy" id="109895"/>
    <lineage>
        <taxon>Eukaryota</taxon>
        <taxon>Fungi</taxon>
        <taxon>Fungi incertae sedis</taxon>
        <taxon>Chytridiomycota</taxon>
        <taxon>Chytridiomycota incertae sedis</taxon>
        <taxon>Chytridiomycetes</taxon>
        <taxon>Spizellomycetales</taxon>
        <taxon>Powellomycetaceae</taxon>
        <taxon>Powellomyces</taxon>
    </lineage>
</organism>
<dbReference type="PROSITE" id="PS50082">
    <property type="entry name" value="WD_REPEATS_2"/>
    <property type="match status" value="7"/>
</dbReference>
<dbReference type="SUPFAM" id="SSF50978">
    <property type="entry name" value="WD40 repeat-like"/>
    <property type="match status" value="2"/>
</dbReference>
<gene>
    <name evidence="6" type="ORF">PhCBS80983_g04009</name>
</gene>
<protein>
    <submittedName>
        <fullName evidence="6">Uncharacterized protein</fullName>
    </submittedName>
</protein>
<dbReference type="PANTHER" id="PTHR19856">
    <property type="entry name" value="WD-REPEATCONTAINING PROTEIN WDR1"/>
    <property type="match status" value="1"/>
</dbReference>
<evidence type="ECO:0000256" key="2">
    <source>
        <dbReference type="ARBA" id="ARBA00022737"/>
    </source>
</evidence>
<dbReference type="EMBL" id="QEAQ01000057">
    <property type="protein sequence ID" value="TPX57157.1"/>
    <property type="molecule type" value="Genomic_DNA"/>
</dbReference>
<keyword evidence="7" id="KW-1185">Reference proteome</keyword>
<proteinExistence type="inferred from homology"/>
<evidence type="ECO:0000313" key="7">
    <source>
        <dbReference type="Proteomes" id="UP000318582"/>
    </source>
</evidence>
<dbReference type="PRINTS" id="PR00320">
    <property type="entry name" value="GPROTEINBRPT"/>
</dbReference>
<dbReference type="GO" id="GO:0030042">
    <property type="term" value="P:actin filament depolymerization"/>
    <property type="evidence" value="ECO:0007669"/>
    <property type="project" value="TreeGrafter"/>
</dbReference>
<dbReference type="PROSITE" id="PS50294">
    <property type="entry name" value="WD_REPEATS_REGION"/>
    <property type="match status" value="4"/>
</dbReference>
<evidence type="ECO:0000256" key="4">
    <source>
        <dbReference type="PROSITE-ProRule" id="PRU00221"/>
    </source>
</evidence>
<dbReference type="InterPro" id="IPR020472">
    <property type="entry name" value="WD40_PAC1"/>
</dbReference>
<evidence type="ECO:0000256" key="5">
    <source>
        <dbReference type="SAM" id="MobiDB-lite"/>
    </source>
</evidence>
<dbReference type="PROSITE" id="PS00678">
    <property type="entry name" value="WD_REPEATS_1"/>
    <property type="match status" value="2"/>
</dbReference>
<dbReference type="SMART" id="SM00320">
    <property type="entry name" value="WD40"/>
    <property type="match status" value="10"/>
</dbReference>
<dbReference type="GO" id="GO:0051015">
    <property type="term" value="F:actin filament binding"/>
    <property type="evidence" value="ECO:0007669"/>
    <property type="project" value="TreeGrafter"/>
</dbReference>
<feature type="repeat" description="WD" evidence="4">
    <location>
        <begin position="318"/>
        <end position="349"/>
    </location>
</feature>
<keyword evidence="1 4" id="KW-0853">WD repeat</keyword>
<dbReference type="FunFam" id="2.130.10.10:FF:000102">
    <property type="entry name" value="Actin-interacting protein 1"/>
    <property type="match status" value="1"/>
</dbReference>
<dbReference type="AlphaFoldDB" id="A0A507E1A4"/>
<dbReference type="InterPro" id="IPR001680">
    <property type="entry name" value="WD40_rpt"/>
</dbReference>
<dbReference type="PANTHER" id="PTHR19856:SF0">
    <property type="entry name" value="WD REPEAT-CONTAINING PROTEIN 1"/>
    <property type="match status" value="1"/>
</dbReference>
<feature type="repeat" description="WD" evidence="4">
    <location>
        <begin position="54"/>
        <end position="95"/>
    </location>
</feature>
<evidence type="ECO:0000256" key="1">
    <source>
        <dbReference type="ARBA" id="ARBA00022574"/>
    </source>
</evidence>
<dbReference type="InterPro" id="IPR036322">
    <property type="entry name" value="WD40_repeat_dom_sf"/>
</dbReference>
<dbReference type="Proteomes" id="UP000318582">
    <property type="component" value="Unassembled WGS sequence"/>
</dbReference>
<dbReference type="FunFam" id="2.130.10.10:FF:000167">
    <property type="entry name" value="Actin-interacting protein 1"/>
    <property type="match status" value="1"/>
</dbReference>
<feature type="repeat" description="WD" evidence="4">
    <location>
        <begin position="483"/>
        <end position="524"/>
    </location>
</feature>
<dbReference type="CDD" id="cd00200">
    <property type="entry name" value="WD40"/>
    <property type="match status" value="2"/>
</dbReference>
<comment type="similarity">
    <text evidence="3">Belongs to the WD repeat AIP1 family.</text>
</comment>
<evidence type="ECO:0000313" key="6">
    <source>
        <dbReference type="EMBL" id="TPX57157.1"/>
    </source>
</evidence>
<reference evidence="6 7" key="1">
    <citation type="journal article" date="2019" name="Sci. Rep.">
        <title>Comparative genomics of chytrid fungi reveal insights into the obligate biotrophic and pathogenic lifestyle of Synchytrium endobioticum.</title>
        <authorList>
            <person name="van de Vossenberg B.T.L.H."/>
            <person name="Warris S."/>
            <person name="Nguyen H.D.T."/>
            <person name="van Gent-Pelzer M.P.E."/>
            <person name="Joly D.L."/>
            <person name="van de Geest H.C."/>
            <person name="Bonants P.J.M."/>
            <person name="Smith D.S."/>
            <person name="Levesque C.A."/>
            <person name="van der Lee T.A.J."/>
        </authorList>
    </citation>
    <scope>NUCLEOTIDE SEQUENCE [LARGE SCALE GENOMIC DNA]</scope>
    <source>
        <strain evidence="6 7">CBS 809.83</strain>
    </source>
</reference>
<dbReference type="InterPro" id="IPR019775">
    <property type="entry name" value="WD40_repeat_CS"/>
</dbReference>
<keyword evidence="2" id="KW-0677">Repeat</keyword>